<evidence type="ECO:0000256" key="8">
    <source>
        <dbReference type="PROSITE-ProRule" id="PRU01091"/>
    </source>
</evidence>
<dbReference type="Gene3D" id="1.10.10.10">
    <property type="entry name" value="Winged helix-like DNA-binding domain superfamily/Winged helix DNA-binding domain"/>
    <property type="match status" value="1"/>
</dbReference>
<dbReference type="CDD" id="cd00383">
    <property type="entry name" value="trans_reg_C"/>
    <property type="match status" value="1"/>
</dbReference>
<keyword evidence="1 7" id="KW-0597">Phosphoprotein</keyword>
<reference evidence="12 14" key="1">
    <citation type="submission" date="2014-12" db="EMBL/GenBank/DDBJ databases">
        <title>Draft genome sequences of 29 type strains of Enterococci.</title>
        <authorList>
            <person name="Zhong Z."/>
            <person name="Sun Z."/>
            <person name="Liu W."/>
            <person name="Zhang W."/>
            <person name="Zhang H."/>
        </authorList>
    </citation>
    <scope>NUCLEOTIDE SEQUENCE [LARGE SCALE GENOMIC DNA]</scope>
    <source>
        <strain evidence="12 14">DSM 22801</strain>
    </source>
</reference>
<evidence type="ECO:0000256" key="7">
    <source>
        <dbReference type="PROSITE-ProRule" id="PRU00169"/>
    </source>
</evidence>
<dbReference type="SMART" id="SM00862">
    <property type="entry name" value="Trans_reg_C"/>
    <property type="match status" value="1"/>
</dbReference>
<dbReference type="Pfam" id="PF00072">
    <property type="entry name" value="Response_reg"/>
    <property type="match status" value="1"/>
</dbReference>
<evidence type="ECO:0000256" key="5">
    <source>
        <dbReference type="ARBA" id="ARBA00023159"/>
    </source>
</evidence>
<dbReference type="InterPro" id="IPR039420">
    <property type="entry name" value="WalR-like"/>
</dbReference>
<dbReference type="InterPro" id="IPR011006">
    <property type="entry name" value="CheY-like_superfamily"/>
</dbReference>
<evidence type="ECO:0000313" key="11">
    <source>
        <dbReference type="EMBL" id="ALR99947.1"/>
    </source>
</evidence>
<dbReference type="RefSeq" id="WP_071876742.1">
    <property type="nucleotide sequence ID" value="NZ_JXLC01000004.1"/>
</dbReference>
<evidence type="ECO:0000259" key="10">
    <source>
        <dbReference type="PROSITE" id="PS51755"/>
    </source>
</evidence>
<evidence type="ECO:0000256" key="2">
    <source>
        <dbReference type="ARBA" id="ARBA00023012"/>
    </source>
</evidence>
<keyword evidence="5" id="KW-0010">Activator</keyword>
<dbReference type="InterPro" id="IPR036388">
    <property type="entry name" value="WH-like_DNA-bd_sf"/>
</dbReference>
<dbReference type="Proteomes" id="UP000065511">
    <property type="component" value="Chromosome"/>
</dbReference>
<dbReference type="SMART" id="SM00448">
    <property type="entry name" value="REC"/>
    <property type="match status" value="1"/>
</dbReference>
<evidence type="ECO:0000259" key="9">
    <source>
        <dbReference type="PROSITE" id="PS50110"/>
    </source>
</evidence>
<dbReference type="GO" id="GO:0000156">
    <property type="term" value="F:phosphorelay response regulator activity"/>
    <property type="evidence" value="ECO:0007669"/>
    <property type="project" value="TreeGrafter"/>
</dbReference>
<keyword evidence="4 8" id="KW-0238">DNA-binding</keyword>
<dbReference type="GO" id="GO:0000976">
    <property type="term" value="F:transcription cis-regulatory region binding"/>
    <property type="evidence" value="ECO:0007669"/>
    <property type="project" value="TreeGrafter"/>
</dbReference>
<dbReference type="EMBL" id="CP013614">
    <property type="protein sequence ID" value="ALR99947.1"/>
    <property type="molecule type" value="Genomic_DNA"/>
</dbReference>
<evidence type="ECO:0000256" key="6">
    <source>
        <dbReference type="ARBA" id="ARBA00023163"/>
    </source>
</evidence>
<evidence type="ECO:0000313" key="12">
    <source>
        <dbReference type="EMBL" id="OJG92744.1"/>
    </source>
</evidence>
<dbReference type="Proteomes" id="UP000183039">
    <property type="component" value="Unassembled WGS sequence"/>
</dbReference>
<dbReference type="GO" id="GO:0032993">
    <property type="term" value="C:protein-DNA complex"/>
    <property type="evidence" value="ECO:0007669"/>
    <property type="project" value="TreeGrafter"/>
</dbReference>
<dbReference type="InterPro" id="IPR001789">
    <property type="entry name" value="Sig_transdc_resp-reg_receiver"/>
</dbReference>
<dbReference type="GO" id="GO:0005829">
    <property type="term" value="C:cytosol"/>
    <property type="evidence" value="ECO:0007669"/>
    <property type="project" value="TreeGrafter"/>
</dbReference>
<reference evidence="11 13" key="2">
    <citation type="submission" date="2015-12" db="EMBL/GenBank/DDBJ databases">
        <authorList>
            <person name="Lauer A."/>
            <person name="Humrighouse B."/>
            <person name="Loparev V."/>
            <person name="Shewmaker P.L."/>
            <person name="Whitney A.M."/>
            <person name="McLaughlin R.W."/>
        </authorList>
    </citation>
    <scope>NUCLEOTIDE SEQUENCE [LARGE SCALE GENOMIC DNA]</scope>
    <source>
        <strain evidence="11 13">LMG 23085</strain>
    </source>
</reference>
<evidence type="ECO:0000256" key="1">
    <source>
        <dbReference type="ARBA" id="ARBA00022553"/>
    </source>
</evidence>
<evidence type="ECO:0000256" key="3">
    <source>
        <dbReference type="ARBA" id="ARBA00023015"/>
    </source>
</evidence>
<feature type="domain" description="OmpR/PhoB-type" evidence="10">
    <location>
        <begin position="133"/>
        <end position="233"/>
    </location>
</feature>
<dbReference type="PROSITE" id="PS50110">
    <property type="entry name" value="RESPONSE_REGULATORY"/>
    <property type="match status" value="1"/>
</dbReference>
<evidence type="ECO:0000313" key="13">
    <source>
        <dbReference type="Proteomes" id="UP000065511"/>
    </source>
</evidence>
<dbReference type="Gene3D" id="6.10.250.690">
    <property type="match status" value="1"/>
</dbReference>
<sequence length="233" mass="26921">MSNKVSRILLIEDDASIAELQKDYLEINHMEAEIASDGLVGLNRALNEPFDLIVIDIMLPSMDGFEICRRIREKKNIPLMIVSAKKEDIDKVRGLGLGADDYMTKPFSPSELVARVEAHIKRYQLLTRTDQANDTVESGQIMIDKSARRVFVLGEEIIFTTKEFDLLLFFMEHPNRVWMKEQLFRQVWEMDELDSDIYTVVVHVGRIREKLKKGKLSEIPIETIWGSGYRFNA</sequence>
<evidence type="ECO:0000256" key="4">
    <source>
        <dbReference type="ARBA" id="ARBA00023125"/>
    </source>
</evidence>
<name>A0A0S3K6N5_9ENTE</name>
<dbReference type="CDD" id="cd17574">
    <property type="entry name" value="REC_OmpR"/>
    <property type="match status" value="1"/>
</dbReference>
<feature type="DNA-binding region" description="OmpR/PhoB-type" evidence="8">
    <location>
        <begin position="133"/>
        <end position="233"/>
    </location>
</feature>
<keyword evidence="6" id="KW-0804">Transcription</keyword>
<keyword evidence="13" id="KW-1185">Reference proteome</keyword>
<feature type="modified residue" description="4-aspartylphosphate" evidence="7">
    <location>
        <position position="56"/>
    </location>
</feature>
<evidence type="ECO:0000313" key="14">
    <source>
        <dbReference type="Proteomes" id="UP000183039"/>
    </source>
</evidence>
<dbReference type="SUPFAM" id="SSF46894">
    <property type="entry name" value="C-terminal effector domain of the bipartite response regulators"/>
    <property type="match status" value="1"/>
</dbReference>
<dbReference type="PROSITE" id="PS51755">
    <property type="entry name" value="OMPR_PHOB"/>
    <property type="match status" value="1"/>
</dbReference>
<dbReference type="OrthoDB" id="9790442at2"/>
<dbReference type="EMBL" id="JXLC01000004">
    <property type="protein sequence ID" value="OJG92744.1"/>
    <property type="molecule type" value="Genomic_DNA"/>
</dbReference>
<gene>
    <name evidence="11" type="ORF">ATZ33_00685</name>
    <name evidence="12" type="ORF">RV15_GL002689</name>
</gene>
<dbReference type="GO" id="GO:0006355">
    <property type="term" value="P:regulation of DNA-templated transcription"/>
    <property type="evidence" value="ECO:0007669"/>
    <property type="project" value="InterPro"/>
</dbReference>
<dbReference type="KEGG" id="ess:ATZ33_00685"/>
<dbReference type="FunFam" id="1.10.10.10:FF:000018">
    <property type="entry name" value="DNA-binding response regulator ResD"/>
    <property type="match status" value="1"/>
</dbReference>
<dbReference type="InterPro" id="IPR001867">
    <property type="entry name" value="OmpR/PhoB-type_DNA-bd"/>
</dbReference>
<dbReference type="Gene3D" id="3.40.50.2300">
    <property type="match status" value="1"/>
</dbReference>
<protein>
    <submittedName>
        <fullName evidence="12">DNA-binding response regulator</fullName>
    </submittedName>
    <submittedName>
        <fullName evidence="11">Two-component system response regulator</fullName>
    </submittedName>
</protein>
<dbReference type="InterPro" id="IPR016032">
    <property type="entry name" value="Sig_transdc_resp-reg_C-effctor"/>
</dbReference>
<organism evidence="12 14">
    <name type="scientific">Enterococcus silesiacus</name>
    <dbReference type="NCBI Taxonomy" id="332949"/>
    <lineage>
        <taxon>Bacteria</taxon>
        <taxon>Bacillati</taxon>
        <taxon>Bacillota</taxon>
        <taxon>Bacilli</taxon>
        <taxon>Lactobacillales</taxon>
        <taxon>Enterococcaceae</taxon>
        <taxon>Enterococcus</taxon>
    </lineage>
</organism>
<keyword evidence="3" id="KW-0805">Transcription regulation</keyword>
<dbReference type="Pfam" id="PF00486">
    <property type="entry name" value="Trans_reg_C"/>
    <property type="match status" value="1"/>
</dbReference>
<keyword evidence="2" id="KW-0902">Two-component regulatory system</keyword>
<dbReference type="AlphaFoldDB" id="A0A0S3K6N5"/>
<dbReference type="PANTHER" id="PTHR48111:SF26">
    <property type="entry name" value="STAGE 0 SPORULATION PROTEIN A HOMOLOG"/>
    <property type="match status" value="1"/>
</dbReference>
<dbReference type="PANTHER" id="PTHR48111">
    <property type="entry name" value="REGULATOR OF RPOS"/>
    <property type="match status" value="1"/>
</dbReference>
<feature type="domain" description="Response regulatory" evidence="9">
    <location>
        <begin position="7"/>
        <end position="120"/>
    </location>
</feature>
<dbReference type="SUPFAM" id="SSF52172">
    <property type="entry name" value="CheY-like"/>
    <property type="match status" value="1"/>
</dbReference>
<accession>A0A0S3K6N5</accession>
<proteinExistence type="predicted"/>